<evidence type="ECO:0000313" key="1">
    <source>
        <dbReference type="EMBL" id="NGO51227.1"/>
    </source>
</evidence>
<gene>
    <name evidence="1" type="ORF">G6N73_08535</name>
</gene>
<comment type="caution">
    <text evidence="1">The sequence shown here is derived from an EMBL/GenBank/DDBJ whole genome shotgun (WGS) entry which is preliminary data.</text>
</comment>
<proteinExistence type="predicted"/>
<dbReference type="RefSeq" id="WP_165026088.1">
    <property type="nucleotide sequence ID" value="NZ_JAAKZF010000007.1"/>
</dbReference>
<organism evidence="1 2">
    <name type="scientific">Allomesorhizobium camelthorni</name>
    <dbReference type="NCBI Taxonomy" id="475069"/>
    <lineage>
        <taxon>Bacteria</taxon>
        <taxon>Pseudomonadati</taxon>
        <taxon>Pseudomonadota</taxon>
        <taxon>Alphaproteobacteria</taxon>
        <taxon>Hyphomicrobiales</taxon>
        <taxon>Phyllobacteriaceae</taxon>
        <taxon>Allomesorhizobium</taxon>
    </lineage>
</organism>
<accession>A0A6G4WAS8</accession>
<name>A0A6G4WAS8_9HYPH</name>
<dbReference type="GO" id="GO:0006355">
    <property type="term" value="P:regulation of DNA-templated transcription"/>
    <property type="evidence" value="ECO:0007669"/>
    <property type="project" value="InterPro"/>
</dbReference>
<reference evidence="1 2" key="1">
    <citation type="submission" date="2020-02" db="EMBL/GenBank/DDBJ databases">
        <title>Genome sequence of strain CCNWXJ40-4.</title>
        <authorList>
            <person name="Gao J."/>
            <person name="Sun J."/>
        </authorList>
    </citation>
    <scope>NUCLEOTIDE SEQUENCE [LARGE SCALE GENOMIC DNA]</scope>
    <source>
        <strain evidence="1 2">CCNWXJ 40-4</strain>
    </source>
</reference>
<dbReference type="Pfam" id="PF05534">
    <property type="entry name" value="HicB"/>
    <property type="match status" value="1"/>
</dbReference>
<dbReference type="EMBL" id="JAAKZF010000007">
    <property type="protein sequence ID" value="NGO51227.1"/>
    <property type="molecule type" value="Genomic_DNA"/>
</dbReference>
<sequence length="112" mass="12227">MKNVIEIDGHKAVVSLDPEIGMFRGEFLGLAGGADFYAESVEALFAEGRKSLQVFLDMCREKGIAPFREFSGRFNVRLDPRTHEAAVVAAAAEDKSLNEWVAEAIETAAHAD</sequence>
<dbReference type="SUPFAM" id="SSF47598">
    <property type="entry name" value="Ribbon-helix-helix"/>
    <property type="match status" value="1"/>
</dbReference>
<dbReference type="InterPro" id="IPR008651">
    <property type="entry name" value="Uncharacterised_HicB"/>
</dbReference>
<dbReference type="Proteomes" id="UP001642900">
    <property type="component" value="Unassembled WGS sequence"/>
</dbReference>
<dbReference type="AlphaFoldDB" id="A0A6G4WAS8"/>
<keyword evidence="2" id="KW-1185">Reference proteome</keyword>
<dbReference type="InterPro" id="IPR010985">
    <property type="entry name" value="Ribbon_hlx_hlx"/>
</dbReference>
<evidence type="ECO:0000313" key="2">
    <source>
        <dbReference type="Proteomes" id="UP001642900"/>
    </source>
</evidence>
<protein>
    <submittedName>
        <fullName evidence="1">Type II toxin-antitoxin system HicB family antitoxin</fullName>
    </submittedName>
</protein>